<protein>
    <recommendedName>
        <fullName evidence="3">Beta-lactamase-related domain-containing protein</fullName>
    </recommendedName>
</protein>
<dbReference type="SUPFAM" id="SSF56601">
    <property type="entry name" value="beta-lactamase/transpeptidase-like"/>
    <property type="match status" value="1"/>
</dbReference>
<comment type="caution">
    <text evidence="4">The sequence shown here is derived from an EMBL/GenBank/DDBJ whole genome shotgun (WGS) entry which is preliminary data.</text>
</comment>
<keyword evidence="5" id="KW-1185">Reference proteome</keyword>
<dbReference type="Pfam" id="PF00144">
    <property type="entry name" value="Beta-lactamase"/>
    <property type="match status" value="1"/>
</dbReference>
<comment type="similarity">
    <text evidence="1">Belongs to the class-A beta-lactamase family.</text>
</comment>
<dbReference type="InterPro" id="IPR050789">
    <property type="entry name" value="Diverse_Enzym_Activities"/>
</dbReference>
<accession>A0A3E2HMB1</accession>
<dbReference type="InterPro" id="IPR012338">
    <property type="entry name" value="Beta-lactam/transpept-like"/>
</dbReference>
<dbReference type="OMA" id="NLAWWID"/>
<dbReference type="Gene3D" id="3.40.710.10">
    <property type="entry name" value="DD-peptidase/beta-lactamase superfamily"/>
    <property type="match status" value="1"/>
</dbReference>
<dbReference type="PANTHER" id="PTHR43283">
    <property type="entry name" value="BETA-LACTAMASE-RELATED"/>
    <property type="match status" value="1"/>
</dbReference>
<evidence type="ECO:0000313" key="5">
    <source>
        <dbReference type="Proteomes" id="UP000258309"/>
    </source>
</evidence>
<dbReference type="EMBL" id="NCSJ02000024">
    <property type="protein sequence ID" value="RFU34181.1"/>
    <property type="molecule type" value="Genomic_DNA"/>
</dbReference>
<dbReference type="GO" id="GO:0016787">
    <property type="term" value="F:hydrolase activity"/>
    <property type="evidence" value="ECO:0007669"/>
    <property type="project" value="UniProtKB-KW"/>
</dbReference>
<keyword evidence="2" id="KW-0378">Hydrolase</keyword>
<dbReference type="Proteomes" id="UP000258309">
    <property type="component" value="Unassembled WGS sequence"/>
</dbReference>
<feature type="non-terminal residue" evidence="4">
    <location>
        <position position="395"/>
    </location>
</feature>
<feature type="domain" description="Beta-lactamase-related" evidence="3">
    <location>
        <begin position="33"/>
        <end position="379"/>
    </location>
</feature>
<dbReference type="PANTHER" id="PTHR43283:SF17">
    <property type="entry name" value="(LOVD), PUTATIVE (AFU_ORTHOLOGUE AFUA_5G00920)-RELATED"/>
    <property type="match status" value="1"/>
</dbReference>
<evidence type="ECO:0000313" key="4">
    <source>
        <dbReference type="EMBL" id="RFU34181.1"/>
    </source>
</evidence>
<evidence type="ECO:0000259" key="3">
    <source>
        <dbReference type="Pfam" id="PF00144"/>
    </source>
</evidence>
<evidence type="ECO:0000256" key="1">
    <source>
        <dbReference type="ARBA" id="ARBA00009009"/>
    </source>
</evidence>
<dbReference type="OrthoDB" id="428260at2759"/>
<reference evidence="4 5" key="1">
    <citation type="submission" date="2018-05" db="EMBL/GenBank/DDBJ databases">
        <title>Draft genome sequence of Scytalidium lignicola DSM 105466, a ubiquitous saprotrophic fungus.</title>
        <authorList>
            <person name="Buettner E."/>
            <person name="Gebauer A.M."/>
            <person name="Hofrichter M."/>
            <person name="Liers C."/>
            <person name="Kellner H."/>
        </authorList>
    </citation>
    <scope>NUCLEOTIDE SEQUENCE [LARGE SCALE GENOMIC DNA]</scope>
    <source>
        <strain evidence="4 5">DSM 105466</strain>
    </source>
</reference>
<evidence type="ECO:0000256" key="2">
    <source>
        <dbReference type="ARBA" id="ARBA00022801"/>
    </source>
</evidence>
<sequence length="395" mass="44044">MEAFEEQIQRAINQKIVSNAVFEARRKDPSYKYEKAFGKLSPEDGAQDIAQDTVFWIASCTKLLTSISALQCVQRGLVTLDEPVSGILPEVASPDILTGFDPVTKEPILIKAKNPVTLRHLLTHTSGLAYPFSSKLITQWRNLHPLDGSRKRDVVDEYLLPLTFEPGTHGQWRYSVGLDWVGKLVERLNGGVRLGEYMEENIFRPLGMKEATFRPLQRKDLLDRICPTLERQNDGAVKVEEPQSYPIIEPIDDTGGGGLYTTAVDYIKVLESLLRDDGKLLDSASLEELFKPQLPDNEELQTKLNRTGPGNVLNNFGEKQVKLNHGLGGLVLVDGVPGHAGKGMLCWDGLPACFWWVDREAGTCGFYGSQLLPPPDRKTAELFGQFRSAIYNFSN</sequence>
<feature type="non-terminal residue" evidence="4">
    <location>
        <position position="1"/>
    </location>
</feature>
<dbReference type="InterPro" id="IPR001466">
    <property type="entry name" value="Beta-lactam-related"/>
</dbReference>
<gene>
    <name evidence="4" type="ORF">B7463_g2157</name>
</gene>
<dbReference type="STRING" id="5539.A0A3E2HMB1"/>
<name>A0A3E2HMB1_SCYLI</name>
<proteinExistence type="inferred from homology"/>
<organism evidence="4 5">
    <name type="scientific">Scytalidium lignicola</name>
    <name type="common">Hyphomycete</name>
    <dbReference type="NCBI Taxonomy" id="5539"/>
    <lineage>
        <taxon>Eukaryota</taxon>
        <taxon>Fungi</taxon>
        <taxon>Dikarya</taxon>
        <taxon>Ascomycota</taxon>
        <taxon>Pezizomycotina</taxon>
        <taxon>Leotiomycetes</taxon>
        <taxon>Leotiomycetes incertae sedis</taxon>
        <taxon>Scytalidium</taxon>
    </lineage>
</organism>
<dbReference type="AlphaFoldDB" id="A0A3E2HMB1"/>